<feature type="signal peptide" evidence="1">
    <location>
        <begin position="1"/>
        <end position="20"/>
    </location>
</feature>
<evidence type="ECO:0000313" key="3">
    <source>
        <dbReference type="EMBL" id="SDF65487.1"/>
    </source>
</evidence>
<dbReference type="InterPro" id="IPR027372">
    <property type="entry name" value="Phytase-like_dom"/>
</dbReference>
<evidence type="ECO:0000313" key="4">
    <source>
        <dbReference type="Proteomes" id="UP000182284"/>
    </source>
</evidence>
<dbReference type="InterPro" id="IPR014567">
    <property type="entry name" value="UCP031900"/>
</dbReference>
<dbReference type="Gene3D" id="2.120.10.30">
    <property type="entry name" value="TolB, C-terminal domain"/>
    <property type="match status" value="1"/>
</dbReference>
<accession>A0A1G7MUW2</accession>
<dbReference type="EMBL" id="FNBL01000006">
    <property type="protein sequence ID" value="SDF65487.1"/>
    <property type="molecule type" value="Genomic_DNA"/>
</dbReference>
<dbReference type="PIRSF" id="PIRSF031900">
    <property type="entry name" value="UCP031900"/>
    <property type="match status" value="1"/>
</dbReference>
<gene>
    <name evidence="3" type="ORF">SAMN04488117_10652</name>
</gene>
<dbReference type="InterPro" id="IPR011042">
    <property type="entry name" value="6-blade_b-propeller_TolB-like"/>
</dbReference>
<dbReference type="AlphaFoldDB" id="A0A1G7MUW2"/>
<sequence>MLRRSLLALIASLVPLTGQAESARYLGRFVWSSTEERFGGFSGLEISEDGRHFYALSDRANLFSGTLTRTENGAVSAAQIETIQRLKSKDGIALGVVKGDSEGFALAPNGTAYVSFEGKHRVAKLSLANGQTVDLKGHPDFAKMQANSSLEAIAVDASGAIFTLPERSGAMERPFPLYRYRAGTGWDQPWSIPRQSGTDFLPVGMDFGPDGKLYLLERWFTGIGFSSRVRRFDMTPNGPANEVEVLRTMTGTHDNLEGISVWSDAAGIHLTMISDDNFRFFQRTELVDYLIPK</sequence>
<evidence type="ECO:0000259" key="2">
    <source>
        <dbReference type="Pfam" id="PF13449"/>
    </source>
</evidence>
<dbReference type="SUPFAM" id="SSF101898">
    <property type="entry name" value="NHL repeat"/>
    <property type="match status" value="1"/>
</dbReference>
<feature type="domain" description="Phytase-like" evidence="2">
    <location>
        <begin position="37"/>
        <end position="278"/>
    </location>
</feature>
<proteinExistence type="predicted"/>
<dbReference type="OrthoDB" id="9798693at2"/>
<organism evidence="3 4">
    <name type="scientific">Celeribacter baekdonensis</name>
    <dbReference type="NCBI Taxonomy" id="875171"/>
    <lineage>
        <taxon>Bacteria</taxon>
        <taxon>Pseudomonadati</taxon>
        <taxon>Pseudomonadota</taxon>
        <taxon>Alphaproteobacteria</taxon>
        <taxon>Rhodobacterales</taxon>
        <taxon>Roseobacteraceae</taxon>
        <taxon>Celeribacter</taxon>
    </lineage>
</organism>
<reference evidence="3 4" key="1">
    <citation type="submission" date="2016-10" db="EMBL/GenBank/DDBJ databases">
        <authorList>
            <person name="de Groot N.N."/>
        </authorList>
    </citation>
    <scope>NUCLEOTIDE SEQUENCE [LARGE SCALE GENOMIC DNA]</scope>
    <source>
        <strain evidence="3 4">DSM 27375</strain>
    </source>
</reference>
<keyword evidence="1" id="KW-0732">Signal</keyword>
<dbReference type="Pfam" id="PF13449">
    <property type="entry name" value="Phytase-like"/>
    <property type="match status" value="1"/>
</dbReference>
<name>A0A1G7MUW2_9RHOB</name>
<feature type="chain" id="PRO_5010339642" description="Phytase-like domain-containing protein" evidence="1">
    <location>
        <begin position="21"/>
        <end position="293"/>
    </location>
</feature>
<evidence type="ECO:0000256" key="1">
    <source>
        <dbReference type="SAM" id="SignalP"/>
    </source>
</evidence>
<dbReference type="Proteomes" id="UP000182284">
    <property type="component" value="Unassembled WGS sequence"/>
</dbReference>
<dbReference type="RefSeq" id="WP_074645092.1">
    <property type="nucleotide sequence ID" value="NZ_FNBL01000006.1"/>
</dbReference>
<protein>
    <recommendedName>
        <fullName evidence="2">Phytase-like domain-containing protein</fullName>
    </recommendedName>
</protein>